<keyword evidence="4" id="KW-1185">Reference proteome</keyword>
<name>W7UUR7_RUMFL</name>
<evidence type="ECO:0000256" key="1">
    <source>
        <dbReference type="SAM" id="SignalP"/>
    </source>
</evidence>
<feature type="signal peptide" evidence="1">
    <location>
        <begin position="1"/>
        <end position="25"/>
    </location>
</feature>
<evidence type="ECO:0000259" key="2">
    <source>
        <dbReference type="PROSITE" id="PS51766"/>
    </source>
</evidence>
<protein>
    <recommendedName>
        <fullName evidence="2">Dockerin domain-containing protein</fullName>
    </recommendedName>
</protein>
<keyword evidence="1" id="KW-0732">Signal</keyword>
<sequence>MKKSIKRITAAISAAVVCALPTVNAITSSAAKATQKNTYKIETIMHGGSDRVYFLHIDRYFNSAIKNSVTLRNSSFQLPCNSFSAKMPQQGRMVFSAESSALRRYDGVVSIDTFDVPASVTPAQFKWNFYATATGNYYLGDGTLYTEYEDSMEERVHLVGDANGDGVIMMNDVVVIQQYLINVLDEDEIDLIAADANGDGTVDENDGELIQRYLLGSINSFADYQF</sequence>
<accession>W7UUR7</accession>
<comment type="caution">
    <text evidence="3">The sequence shown here is derived from an EMBL/GenBank/DDBJ whole genome shotgun (WGS) entry which is preliminary data.</text>
</comment>
<dbReference type="InterPro" id="IPR002105">
    <property type="entry name" value="Dockerin_1_rpt"/>
</dbReference>
<dbReference type="PROSITE" id="PS51766">
    <property type="entry name" value="DOCKERIN"/>
    <property type="match status" value="1"/>
</dbReference>
<dbReference type="Pfam" id="PF00404">
    <property type="entry name" value="Dockerin_1"/>
    <property type="match status" value="1"/>
</dbReference>
<dbReference type="SUPFAM" id="SSF63446">
    <property type="entry name" value="Type I dockerin domain"/>
    <property type="match status" value="1"/>
</dbReference>
<organism evidence="3 4">
    <name type="scientific">Ruminococcus flavefaciens 007c</name>
    <dbReference type="NCBI Taxonomy" id="1341157"/>
    <lineage>
        <taxon>Bacteria</taxon>
        <taxon>Bacillati</taxon>
        <taxon>Bacillota</taxon>
        <taxon>Clostridia</taxon>
        <taxon>Eubacteriales</taxon>
        <taxon>Oscillospiraceae</taxon>
        <taxon>Ruminococcus</taxon>
    </lineage>
</organism>
<dbReference type="InterPro" id="IPR036439">
    <property type="entry name" value="Dockerin_dom_sf"/>
</dbReference>
<reference evidence="3 4" key="1">
    <citation type="journal article" date="2014" name="PLoS ONE">
        <title>Rumen cellulosomics: divergent fiber-degrading strategies revealed by comparative genome-wide analysis of six ruminococcal strains.</title>
        <authorList>
            <person name="Dassa B."/>
            <person name="Borovok I."/>
            <person name="Ruimy-Israeli V."/>
            <person name="Lamed R."/>
            <person name="Flint H.J."/>
            <person name="Duncan S.H."/>
            <person name="Henrissat B."/>
            <person name="Coutinho P."/>
            <person name="Morrison M."/>
            <person name="Mosoni P."/>
            <person name="Yeoman C.J."/>
            <person name="White B.A."/>
            <person name="Bayer E.A."/>
        </authorList>
    </citation>
    <scope>NUCLEOTIDE SEQUENCE [LARGE SCALE GENOMIC DNA]</scope>
    <source>
        <strain evidence="3 4">007c</strain>
    </source>
</reference>
<dbReference type="InterPro" id="IPR016134">
    <property type="entry name" value="Dockerin_dom"/>
</dbReference>
<dbReference type="Proteomes" id="UP000019365">
    <property type="component" value="Unassembled WGS sequence"/>
</dbReference>
<gene>
    <name evidence="3" type="ORF">RF007C_08490</name>
</gene>
<dbReference type="GO" id="GO:0004553">
    <property type="term" value="F:hydrolase activity, hydrolyzing O-glycosyl compounds"/>
    <property type="evidence" value="ECO:0007669"/>
    <property type="project" value="InterPro"/>
</dbReference>
<dbReference type="RefSeq" id="WP_037301069.1">
    <property type="nucleotide sequence ID" value="NZ_ATAX01000035.1"/>
</dbReference>
<dbReference type="CDD" id="cd14256">
    <property type="entry name" value="Dockerin_I"/>
    <property type="match status" value="1"/>
</dbReference>
<proteinExistence type="predicted"/>
<evidence type="ECO:0000313" key="3">
    <source>
        <dbReference type="EMBL" id="EWM52565.1"/>
    </source>
</evidence>
<dbReference type="GO" id="GO:0000272">
    <property type="term" value="P:polysaccharide catabolic process"/>
    <property type="evidence" value="ECO:0007669"/>
    <property type="project" value="InterPro"/>
</dbReference>
<dbReference type="EMBL" id="ATAX01000035">
    <property type="protein sequence ID" value="EWM52565.1"/>
    <property type="molecule type" value="Genomic_DNA"/>
</dbReference>
<feature type="domain" description="Dockerin" evidence="2">
    <location>
        <begin position="155"/>
        <end position="223"/>
    </location>
</feature>
<dbReference type="Gene3D" id="1.10.1330.10">
    <property type="entry name" value="Dockerin domain"/>
    <property type="match status" value="1"/>
</dbReference>
<evidence type="ECO:0000313" key="4">
    <source>
        <dbReference type="Proteomes" id="UP000019365"/>
    </source>
</evidence>
<dbReference type="AlphaFoldDB" id="W7UUR7"/>
<feature type="chain" id="PRO_5004901937" description="Dockerin domain-containing protein" evidence="1">
    <location>
        <begin position="26"/>
        <end position="226"/>
    </location>
</feature>
<dbReference type="PATRIC" id="fig|1341157.4.peg.2941"/>